<dbReference type="RefSeq" id="WP_076562349.1">
    <property type="nucleotide sequence ID" value="NZ_CP033929.1"/>
</dbReference>
<proteinExistence type="predicted"/>
<accession>A0A381FAG8</accession>
<sequence length="85" mass="9787">MENIFYKVSADDGMGGERYLGYASGIKSDIIKYFEPYKPYKDATIYVNEMKVVFVTPEMAKHTDVLLSEKEQLEARLKEINNALK</sequence>
<organism evidence="2 4">
    <name type="scientific">Chryseobacterium indoltheticum</name>
    <dbReference type="NCBI Taxonomy" id="254"/>
    <lineage>
        <taxon>Bacteria</taxon>
        <taxon>Pseudomonadati</taxon>
        <taxon>Bacteroidota</taxon>
        <taxon>Flavobacteriia</taxon>
        <taxon>Flavobacteriales</taxon>
        <taxon>Weeksellaceae</taxon>
        <taxon>Chryseobacterium group</taxon>
        <taxon>Chryseobacterium</taxon>
    </lineage>
</organism>
<reference evidence="2 4" key="2">
    <citation type="submission" date="2018-06" db="EMBL/GenBank/DDBJ databases">
        <authorList>
            <consortium name="Pathogen Informatics"/>
            <person name="Doyle S."/>
        </authorList>
    </citation>
    <scope>NUCLEOTIDE SEQUENCE [LARGE SCALE GENOMIC DNA]</scope>
    <source>
        <strain evidence="2 4">NCTC13560</strain>
    </source>
</reference>
<dbReference type="Proteomes" id="UP000185725">
    <property type="component" value="Unassembled WGS sequence"/>
</dbReference>
<dbReference type="GeneID" id="303673489"/>
<name>A0A381FAG8_9FLAO</name>
<dbReference type="KEGG" id="cil:EG358_07245"/>
<keyword evidence="3" id="KW-1185">Reference proteome</keyword>
<dbReference type="Proteomes" id="UP000255231">
    <property type="component" value="Unassembled WGS sequence"/>
</dbReference>
<evidence type="ECO:0000313" key="3">
    <source>
        <dbReference type="Proteomes" id="UP000185725"/>
    </source>
</evidence>
<dbReference type="EMBL" id="FTMF01000015">
    <property type="protein sequence ID" value="SIR24323.1"/>
    <property type="molecule type" value="Genomic_DNA"/>
</dbReference>
<gene>
    <name evidence="2" type="ORF">NCTC13560_02057</name>
    <name evidence="1" type="ORF">SAMN05421682_11594</name>
</gene>
<evidence type="ECO:0000313" key="2">
    <source>
        <dbReference type="EMBL" id="SUX43507.1"/>
    </source>
</evidence>
<dbReference type="EMBL" id="UFVS01000001">
    <property type="protein sequence ID" value="SUX43507.1"/>
    <property type="molecule type" value="Genomic_DNA"/>
</dbReference>
<evidence type="ECO:0000313" key="4">
    <source>
        <dbReference type="Proteomes" id="UP000255231"/>
    </source>
</evidence>
<dbReference type="OrthoDB" id="9972953at2"/>
<protein>
    <submittedName>
        <fullName evidence="2">Uncharacterized protein</fullName>
    </submittedName>
</protein>
<evidence type="ECO:0000313" key="1">
    <source>
        <dbReference type="EMBL" id="SIR24323.1"/>
    </source>
</evidence>
<dbReference type="AlphaFoldDB" id="A0A381FAG8"/>
<reference evidence="1 3" key="1">
    <citation type="submission" date="2017-01" db="EMBL/GenBank/DDBJ databases">
        <authorList>
            <person name="Varghese N."/>
            <person name="Submissions S."/>
        </authorList>
    </citation>
    <scope>NUCLEOTIDE SEQUENCE [LARGE SCALE GENOMIC DNA]</scope>
    <source>
        <strain evidence="1 3">ATCC 27950</strain>
    </source>
</reference>